<feature type="binding site" evidence="8">
    <location>
        <position position="65"/>
    </location>
    <ligand>
        <name>substrate</name>
    </ligand>
</feature>
<keyword evidence="11" id="KW-1185">Reference proteome</keyword>
<feature type="site" description="Could be important to modulate the pK values of the two catalytic cysteine residues" evidence="8">
    <location>
        <position position="167"/>
    </location>
</feature>
<dbReference type="Pfam" id="PF01678">
    <property type="entry name" value="DAP_epimerase"/>
    <property type="match status" value="2"/>
</dbReference>
<keyword evidence="5 8" id="KW-0457">Lysine biosynthesis</keyword>
<feature type="active site" description="Proton donor" evidence="8">
    <location>
        <position position="74"/>
    </location>
</feature>
<dbReference type="SUPFAM" id="SSF54506">
    <property type="entry name" value="Diaminopimelate epimerase-like"/>
    <property type="match status" value="2"/>
</dbReference>
<feature type="site" description="Could be important to modulate the pK values of the two catalytic cysteine residues" evidence="8">
    <location>
        <position position="217"/>
    </location>
</feature>
<feature type="binding site" evidence="8">
    <location>
        <begin position="227"/>
        <end position="228"/>
    </location>
    <ligand>
        <name>substrate</name>
    </ligand>
</feature>
<dbReference type="PROSITE" id="PS01326">
    <property type="entry name" value="DAP_EPIMERASE"/>
    <property type="match status" value="1"/>
</dbReference>
<reference evidence="10 11" key="1">
    <citation type="submission" date="2024-09" db="EMBL/GenBank/DDBJ databases">
        <title>Laminarin stimulates single cell rates of sulfate reduction while oxygen inhibits transcriptomic activity in coastal marine sediment.</title>
        <authorList>
            <person name="Lindsay M."/>
            <person name="Orcutt B."/>
            <person name="Emerson D."/>
            <person name="Stepanauskas R."/>
            <person name="D'Angelo T."/>
        </authorList>
    </citation>
    <scope>NUCLEOTIDE SEQUENCE [LARGE SCALE GENOMIC DNA]</scope>
    <source>
        <strain evidence="10">SAG AM-311-K15</strain>
    </source>
</reference>
<evidence type="ECO:0000313" key="11">
    <source>
        <dbReference type="Proteomes" id="UP001594351"/>
    </source>
</evidence>
<accession>A0ABV6YV00</accession>
<evidence type="ECO:0000256" key="3">
    <source>
        <dbReference type="ARBA" id="ARBA00013080"/>
    </source>
</evidence>
<evidence type="ECO:0000256" key="1">
    <source>
        <dbReference type="ARBA" id="ARBA00005196"/>
    </source>
</evidence>
<comment type="pathway">
    <text evidence="1 8">Amino-acid biosynthesis; L-lysine biosynthesis via DAP pathway; DL-2,6-diaminopimelate from LL-2,6-diaminopimelate: step 1/1.</text>
</comment>
<dbReference type="InterPro" id="IPR018510">
    <property type="entry name" value="DAP_epimerase_AS"/>
</dbReference>
<evidence type="ECO:0000256" key="5">
    <source>
        <dbReference type="ARBA" id="ARBA00023154"/>
    </source>
</evidence>
<comment type="function">
    <text evidence="8">Catalyzes the stereoinversion of LL-2,6-diaminopimelate (L,L-DAP) to meso-diaminopimelate (meso-DAP), a precursor of L-lysine and an essential component of the bacterial peptidoglycan.</text>
</comment>
<comment type="caution">
    <text evidence="10">The sequence shown here is derived from an EMBL/GenBank/DDBJ whole genome shotgun (WGS) entry which is preliminary data.</text>
</comment>
<comment type="caution">
    <text evidence="8">Lacks conserved residue(s) required for the propagation of feature annotation.</text>
</comment>
<sequence length="290" mass="31547">MSALNFTKMHGLGNDYLYIYVSAPLPAEPAQLSQILSRRRFAVGADGLILMEPSARADCSMRIFNADGSEAELCGNGLRCVAKYLFDRQIVTTASMMIETPAGIIPARILHTSPSISEVAVTLPEPTFEPSKVPVSSEEAFINQPLHIPDLPQYQFRGTALSLGNPHCVIFMETDIHEFPVAQVGPHLEHHSLFPNRTNVEFVYQLTPQILHVRVWERGSGETFACGSGACAAIAAGFITNKVPLSCTVKLTGGELKVDWQQGRGLILTGPAAEVYSGSISELYIEDMIS</sequence>
<proteinExistence type="inferred from homology"/>
<comment type="subunit">
    <text evidence="8">Homodimer.</text>
</comment>
<feature type="active site" description="Proton acceptor" evidence="8">
    <location>
        <position position="226"/>
    </location>
</feature>
<feature type="active site" evidence="9">
    <location>
        <position position="74"/>
    </location>
</feature>
<feature type="binding site" evidence="8">
    <location>
        <begin position="75"/>
        <end position="76"/>
    </location>
    <ligand>
        <name>substrate</name>
    </ligand>
</feature>
<evidence type="ECO:0000256" key="8">
    <source>
        <dbReference type="HAMAP-Rule" id="MF_00197"/>
    </source>
</evidence>
<comment type="catalytic activity">
    <reaction evidence="7 8">
        <text>(2S,6S)-2,6-diaminopimelate = meso-2,6-diaminopimelate</text>
        <dbReference type="Rhea" id="RHEA:15393"/>
        <dbReference type="ChEBI" id="CHEBI:57609"/>
        <dbReference type="ChEBI" id="CHEBI:57791"/>
        <dbReference type="EC" id="5.1.1.7"/>
    </reaction>
</comment>
<comment type="similarity">
    <text evidence="2 8">Belongs to the diaminopimelate epimerase family.</text>
</comment>
<feature type="binding site" evidence="8">
    <location>
        <begin position="217"/>
        <end position="218"/>
    </location>
    <ligand>
        <name>substrate</name>
    </ligand>
</feature>
<evidence type="ECO:0000256" key="7">
    <source>
        <dbReference type="ARBA" id="ARBA00051712"/>
    </source>
</evidence>
<dbReference type="Gene3D" id="3.10.310.10">
    <property type="entry name" value="Diaminopimelate Epimerase, Chain A, domain 1"/>
    <property type="match status" value="2"/>
</dbReference>
<protein>
    <recommendedName>
        <fullName evidence="3 8">Diaminopimelate epimerase</fullName>
        <shortName evidence="8">DAP epimerase</shortName>
        <ecNumber evidence="3 8">5.1.1.7</ecNumber>
    </recommendedName>
    <alternativeName>
        <fullName evidence="8">PLP-independent amino acid racemase</fullName>
    </alternativeName>
</protein>
<dbReference type="NCBIfam" id="TIGR00652">
    <property type="entry name" value="DapF"/>
    <property type="match status" value="1"/>
</dbReference>
<evidence type="ECO:0000256" key="2">
    <source>
        <dbReference type="ARBA" id="ARBA00010219"/>
    </source>
</evidence>
<dbReference type="EMBL" id="JBHPBY010000071">
    <property type="protein sequence ID" value="MFC1850007.1"/>
    <property type="molecule type" value="Genomic_DNA"/>
</dbReference>
<feature type="binding site" evidence="8">
    <location>
        <position position="14"/>
    </location>
    <ligand>
        <name>substrate</name>
    </ligand>
</feature>
<dbReference type="PANTHER" id="PTHR31689">
    <property type="entry name" value="DIAMINOPIMELATE EPIMERASE, CHLOROPLASTIC"/>
    <property type="match status" value="1"/>
</dbReference>
<evidence type="ECO:0000256" key="9">
    <source>
        <dbReference type="PROSITE-ProRule" id="PRU10125"/>
    </source>
</evidence>
<dbReference type="GO" id="GO:0008837">
    <property type="term" value="F:diaminopimelate epimerase activity"/>
    <property type="evidence" value="ECO:0007669"/>
    <property type="project" value="UniProtKB-EC"/>
</dbReference>
<comment type="subcellular location">
    <subcellularLocation>
        <location evidence="8">Cytoplasm</location>
    </subcellularLocation>
</comment>
<dbReference type="InterPro" id="IPR001653">
    <property type="entry name" value="DAP_epimerase_DapF"/>
</dbReference>
<dbReference type="EC" id="5.1.1.7" evidence="3 8"/>
<keyword evidence="6 8" id="KW-0413">Isomerase</keyword>
<organism evidence="10 11">
    <name type="scientific">candidate division CSSED10-310 bacterium</name>
    <dbReference type="NCBI Taxonomy" id="2855610"/>
    <lineage>
        <taxon>Bacteria</taxon>
        <taxon>Bacteria division CSSED10-310</taxon>
    </lineage>
</organism>
<feature type="binding site" evidence="8">
    <location>
        <position position="165"/>
    </location>
    <ligand>
        <name>substrate</name>
    </ligand>
</feature>
<dbReference type="HAMAP" id="MF_00197">
    <property type="entry name" value="DAP_epimerase"/>
    <property type="match status" value="1"/>
</dbReference>
<keyword evidence="4 8" id="KW-0028">Amino-acid biosynthesis</keyword>
<evidence type="ECO:0000256" key="6">
    <source>
        <dbReference type="ARBA" id="ARBA00023235"/>
    </source>
</evidence>
<evidence type="ECO:0000313" key="10">
    <source>
        <dbReference type="EMBL" id="MFC1850007.1"/>
    </source>
</evidence>
<name>A0ABV6YV00_UNCC1</name>
<dbReference type="Proteomes" id="UP001594351">
    <property type="component" value="Unassembled WGS sequence"/>
</dbReference>
<keyword evidence="8" id="KW-0963">Cytoplasm</keyword>
<dbReference type="PANTHER" id="PTHR31689:SF0">
    <property type="entry name" value="DIAMINOPIMELATE EPIMERASE"/>
    <property type="match status" value="1"/>
</dbReference>
<evidence type="ECO:0000256" key="4">
    <source>
        <dbReference type="ARBA" id="ARBA00022605"/>
    </source>
</evidence>
<feature type="binding site" evidence="8">
    <location>
        <position position="199"/>
    </location>
    <ligand>
        <name>substrate</name>
    </ligand>
</feature>
<gene>
    <name evidence="8 10" type="primary">dapF</name>
    <name evidence="10" type="ORF">ACFL27_07440</name>
</gene>